<dbReference type="Pfam" id="PF01963">
    <property type="entry name" value="TraB_PrgY_gumN"/>
    <property type="match status" value="1"/>
</dbReference>
<dbReference type="RefSeq" id="WP_024352171.1">
    <property type="nucleotide sequence ID" value="NZ_BBWN01000046.1"/>
</dbReference>
<sequence>MLHLISAVAAPDRLPPSHTALRRLERLCLMVPLALLALLFAGIAAAQAADAGTCKATDLLATLEADGRLAAVEAEAARTVNGEGKLFRIEKPGVPPSFLLGTMHLADARVLALGETAEAALTDARRLVIETTDVLEPAKAAAAFLAHPDLINLPKGQTLADLLSDEEEARIRAALDARGMPFHAVRTLQPWFLSISLMLPACEMAHRAKGAAVLDAALAQRAMAAGKPVEGLETSAEQLAALASLPIELQLEGLVATVDLAEHLPDVMETMVSLYVDGRIAMIMPTIEAAIPNGGVLVGAGDGYAEFEERIVTDRNRRMAERMQPMLTAGAAFVAVGALHLPGEEGIVALLREAGWTVTRAD</sequence>
<reference evidence="1" key="1">
    <citation type="journal article" date="2015" name="Proc. Natl. Acad. Sci. U.S.A.">
        <title>Bacterial clade with the ribosomal RNA operon on a small plasmid rather than the chromosome.</title>
        <authorList>
            <person name="Anda M."/>
            <person name="Ohtsubo Y."/>
            <person name="Okubo T."/>
            <person name="Sugawara M."/>
            <person name="Nagata Y."/>
            <person name="Tsuda M."/>
            <person name="Minamisawa K."/>
            <person name="Mitsui H."/>
        </authorList>
    </citation>
    <scope>NUCLEOTIDE SEQUENCE</scope>
    <source>
        <strain evidence="1">DSM 14790</strain>
    </source>
</reference>
<organism evidence="1">
    <name type="scientific">Aurantimonas coralicida</name>
    <dbReference type="NCBI Taxonomy" id="182270"/>
    <lineage>
        <taxon>Bacteria</taxon>
        <taxon>Pseudomonadati</taxon>
        <taxon>Pseudomonadota</taxon>
        <taxon>Alphaproteobacteria</taxon>
        <taxon>Hyphomicrobiales</taxon>
        <taxon>Aurantimonadaceae</taxon>
        <taxon>Aurantimonas</taxon>
    </lineage>
</organism>
<dbReference type="PANTHER" id="PTHR40590:SF1">
    <property type="entry name" value="CYTOPLASMIC PROTEIN"/>
    <property type="match status" value="1"/>
</dbReference>
<dbReference type="AlphaFoldDB" id="A0A0N7KXB9"/>
<dbReference type="PANTHER" id="PTHR40590">
    <property type="entry name" value="CYTOPLASMIC PROTEIN-RELATED"/>
    <property type="match status" value="1"/>
</dbReference>
<evidence type="ECO:0000313" key="1">
    <source>
        <dbReference type="EMBL" id="BAT26489.1"/>
    </source>
</evidence>
<dbReference type="InterPro" id="IPR002816">
    <property type="entry name" value="TraB/PrgY/GumN_fam"/>
</dbReference>
<dbReference type="CDD" id="cd14789">
    <property type="entry name" value="Tiki"/>
    <property type="match status" value="1"/>
</dbReference>
<evidence type="ECO:0008006" key="2">
    <source>
        <dbReference type="Google" id="ProtNLM"/>
    </source>
</evidence>
<name>A0A0N7KXB9_9HYPH</name>
<proteinExistence type="predicted"/>
<protein>
    <recommendedName>
        <fullName evidence="2">Polysaccharide biosynthesis protein GumN</fullName>
    </recommendedName>
</protein>
<dbReference type="EMBL" id="LC066372">
    <property type="protein sequence ID" value="BAT26489.1"/>
    <property type="molecule type" value="Genomic_DNA"/>
</dbReference>
<accession>A0A0N7KXB9</accession>
<dbReference type="InterPro" id="IPR047111">
    <property type="entry name" value="YbaP-like"/>
</dbReference>